<dbReference type="Proteomes" id="UP001166286">
    <property type="component" value="Unassembled WGS sequence"/>
</dbReference>
<proteinExistence type="predicted"/>
<name>A0AA39QWJ3_9LECA</name>
<feature type="compositionally biased region" description="Basic residues" evidence="1">
    <location>
        <begin position="119"/>
        <end position="135"/>
    </location>
</feature>
<evidence type="ECO:0000256" key="1">
    <source>
        <dbReference type="SAM" id="MobiDB-lite"/>
    </source>
</evidence>
<feature type="region of interest" description="Disordered" evidence="1">
    <location>
        <begin position="89"/>
        <end position="135"/>
    </location>
</feature>
<feature type="compositionally biased region" description="Low complexity" evidence="1">
    <location>
        <begin position="1"/>
        <end position="23"/>
    </location>
</feature>
<organism evidence="2 3">
    <name type="scientific">Cladonia borealis</name>
    <dbReference type="NCBI Taxonomy" id="184061"/>
    <lineage>
        <taxon>Eukaryota</taxon>
        <taxon>Fungi</taxon>
        <taxon>Dikarya</taxon>
        <taxon>Ascomycota</taxon>
        <taxon>Pezizomycotina</taxon>
        <taxon>Lecanoromycetes</taxon>
        <taxon>OSLEUM clade</taxon>
        <taxon>Lecanoromycetidae</taxon>
        <taxon>Lecanorales</taxon>
        <taxon>Lecanorineae</taxon>
        <taxon>Cladoniaceae</taxon>
        <taxon>Cladonia</taxon>
    </lineage>
</organism>
<gene>
    <name evidence="2" type="ORF">JMJ35_008125</name>
</gene>
<dbReference type="EMBL" id="JAFEKC020000018">
    <property type="protein sequence ID" value="KAK0509731.1"/>
    <property type="molecule type" value="Genomic_DNA"/>
</dbReference>
<keyword evidence="3" id="KW-1185">Reference proteome</keyword>
<reference evidence="2" key="1">
    <citation type="submission" date="2023-03" db="EMBL/GenBank/DDBJ databases">
        <title>Complete genome of Cladonia borealis.</title>
        <authorList>
            <person name="Park H."/>
        </authorList>
    </citation>
    <scope>NUCLEOTIDE SEQUENCE</scope>
    <source>
        <strain evidence="2">ANT050790</strain>
    </source>
</reference>
<dbReference type="AlphaFoldDB" id="A0AA39QWJ3"/>
<protein>
    <submittedName>
        <fullName evidence="2">Uncharacterized protein</fullName>
    </submittedName>
</protein>
<evidence type="ECO:0000313" key="2">
    <source>
        <dbReference type="EMBL" id="KAK0509731.1"/>
    </source>
</evidence>
<comment type="caution">
    <text evidence="2">The sequence shown here is derived from an EMBL/GenBank/DDBJ whole genome shotgun (WGS) entry which is preliminary data.</text>
</comment>
<feature type="region of interest" description="Disordered" evidence="1">
    <location>
        <begin position="1"/>
        <end position="46"/>
    </location>
</feature>
<sequence length="135" mass="14239">MSTTTTSTTKPHPTPSTHDTTPLLSPPTSPRRPGASLMTAPPSTLDPSTAALVAWAAEKEKQYPGQGGSFATGYGSTTMGWGAESWILPHKGDTALPPDQGKPEIVGGGEGGKGEKKKEGKRKRLSGLFRRKERK</sequence>
<evidence type="ECO:0000313" key="3">
    <source>
        <dbReference type="Proteomes" id="UP001166286"/>
    </source>
</evidence>
<accession>A0AA39QWJ3</accession>